<dbReference type="Proteomes" id="UP001501676">
    <property type="component" value="Unassembled WGS sequence"/>
</dbReference>
<reference evidence="3" key="1">
    <citation type="journal article" date="2019" name="Int. J. Syst. Evol. Microbiol.">
        <title>The Global Catalogue of Microorganisms (GCM) 10K type strain sequencing project: providing services to taxonomists for standard genome sequencing and annotation.</title>
        <authorList>
            <consortium name="The Broad Institute Genomics Platform"/>
            <consortium name="The Broad Institute Genome Sequencing Center for Infectious Disease"/>
            <person name="Wu L."/>
            <person name="Ma J."/>
        </authorList>
    </citation>
    <scope>NUCLEOTIDE SEQUENCE [LARGE SCALE GENOMIC DNA]</scope>
    <source>
        <strain evidence="3">JCM 9458</strain>
    </source>
</reference>
<keyword evidence="1" id="KW-0812">Transmembrane</keyword>
<keyword evidence="1" id="KW-0472">Membrane</keyword>
<dbReference type="RefSeq" id="WP_345731472.1">
    <property type="nucleotide sequence ID" value="NZ_BAAAYN010000042.1"/>
</dbReference>
<gene>
    <name evidence="2" type="ORF">GCM10020369_58540</name>
</gene>
<sequence length="128" mass="14241">MSVDMPRDQERPSWGRRFRQELAADNDRNVDLRRWIGIGTIIIASILDLIPLVLFLGQWALGATAVDEDNLGSFLIGAIPAPLFVVSVVTAVWHIVLRRGPRVWGLFCWNVGSFLAACLVGVVLNQLF</sequence>
<dbReference type="EMBL" id="BAAAYN010000042">
    <property type="protein sequence ID" value="GAA3393346.1"/>
    <property type="molecule type" value="Genomic_DNA"/>
</dbReference>
<accession>A0ABP6T5U2</accession>
<keyword evidence="3" id="KW-1185">Reference proteome</keyword>
<evidence type="ECO:0000313" key="3">
    <source>
        <dbReference type="Proteomes" id="UP001501676"/>
    </source>
</evidence>
<evidence type="ECO:0000313" key="2">
    <source>
        <dbReference type="EMBL" id="GAA3393346.1"/>
    </source>
</evidence>
<feature type="transmembrane region" description="Helical" evidence="1">
    <location>
        <begin position="73"/>
        <end position="96"/>
    </location>
</feature>
<comment type="caution">
    <text evidence="2">The sequence shown here is derived from an EMBL/GenBank/DDBJ whole genome shotgun (WGS) entry which is preliminary data.</text>
</comment>
<organism evidence="2 3">
    <name type="scientific">Cryptosporangium minutisporangium</name>
    <dbReference type="NCBI Taxonomy" id="113569"/>
    <lineage>
        <taxon>Bacteria</taxon>
        <taxon>Bacillati</taxon>
        <taxon>Actinomycetota</taxon>
        <taxon>Actinomycetes</taxon>
        <taxon>Cryptosporangiales</taxon>
        <taxon>Cryptosporangiaceae</taxon>
        <taxon>Cryptosporangium</taxon>
    </lineage>
</organism>
<proteinExistence type="predicted"/>
<feature type="transmembrane region" description="Helical" evidence="1">
    <location>
        <begin position="35"/>
        <end position="61"/>
    </location>
</feature>
<protein>
    <submittedName>
        <fullName evidence="2">Uncharacterized protein</fullName>
    </submittedName>
</protein>
<name>A0ABP6T5U2_9ACTN</name>
<keyword evidence="1" id="KW-1133">Transmembrane helix</keyword>
<evidence type="ECO:0000256" key="1">
    <source>
        <dbReference type="SAM" id="Phobius"/>
    </source>
</evidence>
<feature type="transmembrane region" description="Helical" evidence="1">
    <location>
        <begin position="103"/>
        <end position="124"/>
    </location>
</feature>